<protein>
    <submittedName>
        <fullName evidence="2">Mycothiol system anti-sigma-R factor</fullName>
    </submittedName>
</protein>
<dbReference type="RefSeq" id="WP_330432546.1">
    <property type="nucleotide sequence ID" value="NZ_JAZDUF010000003.1"/>
</dbReference>
<feature type="domain" description="Putative zinc-finger" evidence="1">
    <location>
        <begin position="26"/>
        <end position="59"/>
    </location>
</feature>
<accession>A0ABU7MCP0</accession>
<dbReference type="InterPro" id="IPR027383">
    <property type="entry name" value="Znf_put"/>
</dbReference>
<sequence>MSSTHRSDDPRMDDAADDPEFVELDCSAVLADVWLLLDDECDSGARSRLQTHLDSCPSCFAHYGIEQQLKTLINRKCGGDHAPEGLRERLRVEIRRTVIVRESGPAD</sequence>
<keyword evidence="3" id="KW-1185">Reference proteome</keyword>
<evidence type="ECO:0000313" key="3">
    <source>
        <dbReference type="Proteomes" id="UP001347146"/>
    </source>
</evidence>
<comment type="caution">
    <text evidence="2">The sequence shown here is derived from an EMBL/GenBank/DDBJ whole genome shotgun (WGS) entry which is preliminary data.</text>
</comment>
<name>A0ABU7MCP0_9ACTN</name>
<evidence type="ECO:0000259" key="1">
    <source>
        <dbReference type="Pfam" id="PF13490"/>
    </source>
</evidence>
<dbReference type="Pfam" id="PF13490">
    <property type="entry name" value="zf-HC2"/>
    <property type="match status" value="1"/>
</dbReference>
<proteinExistence type="predicted"/>
<reference evidence="2 3" key="1">
    <citation type="submission" date="2024-01" db="EMBL/GenBank/DDBJ databases">
        <title>Draft genome sequence of Gordonia sp. LSe1-13.</title>
        <authorList>
            <person name="Suphannarot A."/>
            <person name="Mingma R."/>
        </authorList>
    </citation>
    <scope>NUCLEOTIDE SEQUENCE [LARGE SCALE GENOMIC DNA]</scope>
    <source>
        <strain evidence="2 3">LSe1-13</strain>
    </source>
</reference>
<evidence type="ECO:0000313" key="2">
    <source>
        <dbReference type="EMBL" id="MEE3850863.1"/>
    </source>
</evidence>
<dbReference type="InterPro" id="IPR024020">
    <property type="entry name" value="Anit_sigma_mycothiol_RsrA"/>
</dbReference>
<dbReference type="Proteomes" id="UP001347146">
    <property type="component" value="Unassembled WGS sequence"/>
</dbReference>
<gene>
    <name evidence="2" type="primary">rsrA</name>
    <name evidence="2" type="ORF">VZC37_11010</name>
</gene>
<dbReference type="NCBIfam" id="TIGR03988">
    <property type="entry name" value="antisig_RsrA"/>
    <property type="match status" value="1"/>
</dbReference>
<organism evidence="2 3">
    <name type="scientific">Gordonia sesuvii</name>
    <dbReference type="NCBI Taxonomy" id="3116777"/>
    <lineage>
        <taxon>Bacteria</taxon>
        <taxon>Bacillati</taxon>
        <taxon>Actinomycetota</taxon>
        <taxon>Actinomycetes</taxon>
        <taxon>Mycobacteriales</taxon>
        <taxon>Gordoniaceae</taxon>
        <taxon>Gordonia</taxon>
    </lineage>
</organism>
<dbReference type="EMBL" id="JAZDUF010000003">
    <property type="protein sequence ID" value="MEE3850863.1"/>
    <property type="molecule type" value="Genomic_DNA"/>
</dbReference>